<dbReference type="Proteomes" id="UP001151760">
    <property type="component" value="Unassembled WGS sequence"/>
</dbReference>
<gene>
    <name evidence="2" type="ORF">Tco_0802758</name>
</gene>
<sequence length="192" mass="21163">MLPELIPTHMTLELANRSVAYPAGIAEDVFVGTIFEDSRALVGVHGEELTLRVGDEKLIFNVESTLKYPHKHGDESINQIDIIDTTCEDHFHEMLYVQKSIHPLSGSPTPSSDPVIASLSPSLTPFGDSDFLLEEIDAFLSLDDSIPPEIDNGIYDSEGDILFLEKLLNDGPTKDLPPKELKNDETKTTKSS</sequence>
<dbReference type="PANTHER" id="PTHR33067">
    <property type="entry name" value="RNA-DIRECTED DNA POLYMERASE-RELATED"/>
    <property type="match status" value="1"/>
</dbReference>
<keyword evidence="3" id="KW-1185">Reference proteome</keyword>
<evidence type="ECO:0008006" key="4">
    <source>
        <dbReference type="Google" id="ProtNLM"/>
    </source>
</evidence>
<reference evidence="2" key="2">
    <citation type="submission" date="2022-01" db="EMBL/GenBank/DDBJ databases">
        <authorList>
            <person name="Yamashiro T."/>
            <person name="Shiraishi A."/>
            <person name="Satake H."/>
            <person name="Nakayama K."/>
        </authorList>
    </citation>
    <scope>NUCLEOTIDE SEQUENCE</scope>
</reference>
<evidence type="ECO:0000256" key="1">
    <source>
        <dbReference type="SAM" id="MobiDB-lite"/>
    </source>
</evidence>
<protein>
    <recommendedName>
        <fullName evidence="4">Reverse transcriptase domain-containing protein</fullName>
    </recommendedName>
</protein>
<reference evidence="2" key="1">
    <citation type="journal article" date="2022" name="Int. J. Mol. Sci.">
        <title>Draft Genome of Tanacetum Coccineum: Genomic Comparison of Closely Related Tanacetum-Family Plants.</title>
        <authorList>
            <person name="Yamashiro T."/>
            <person name="Shiraishi A."/>
            <person name="Nakayama K."/>
            <person name="Satake H."/>
        </authorList>
    </citation>
    <scope>NUCLEOTIDE SEQUENCE</scope>
</reference>
<proteinExistence type="predicted"/>
<dbReference type="PANTHER" id="PTHR33067:SF9">
    <property type="entry name" value="RNA-DIRECTED DNA POLYMERASE"/>
    <property type="match status" value="1"/>
</dbReference>
<name>A0ABQ4ZZP6_9ASTR</name>
<accession>A0ABQ4ZZP6</accession>
<feature type="compositionally biased region" description="Basic and acidic residues" evidence="1">
    <location>
        <begin position="172"/>
        <end position="192"/>
    </location>
</feature>
<feature type="region of interest" description="Disordered" evidence="1">
    <location>
        <begin position="169"/>
        <end position="192"/>
    </location>
</feature>
<organism evidence="2 3">
    <name type="scientific">Tanacetum coccineum</name>
    <dbReference type="NCBI Taxonomy" id="301880"/>
    <lineage>
        <taxon>Eukaryota</taxon>
        <taxon>Viridiplantae</taxon>
        <taxon>Streptophyta</taxon>
        <taxon>Embryophyta</taxon>
        <taxon>Tracheophyta</taxon>
        <taxon>Spermatophyta</taxon>
        <taxon>Magnoliopsida</taxon>
        <taxon>eudicotyledons</taxon>
        <taxon>Gunneridae</taxon>
        <taxon>Pentapetalae</taxon>
        <taxon>asterids</taxon>
        <taxon>campanulids</taxon>
        <taxon>Asterales</taxon>
        <taxon>Asteraceae</taxon>
        <taxon>Asteroideae</taxon>
        <taxon>Anthemideae</taxon>
        <taxon>Anthemidinae</taxon>
        <taxon>Tanacetum</taxon>
    </lineage>
</organism>
<dbReference type="EMBL" id="BQNB010011836">
    <property type="protein sequence ID" value="GJS95790.1"/>
    <property type="molecule type" value="Genomic_DNA"/>
</dbReference>
<comment type="caution">
    <text evidence="2">The sequence shown here is derived from an EMBL/GenBank/DDBJ whole genome shotgun (WGS) entry which is preliminary data.</text>
</comment>
<evidence type="ECO:0000313" key="2">
    <source>
        <dbReference type="EMBL" id="GJS95790.1"/>
    </source>
</evidence>
<evidence type="ECO:0000313" key="3">
    <source>
        <dbReference type="Proteomes" id="UP001151760"/>
    </source>
</evidence>